<dbReference type="InterPro" id="IPR003689">
    <property type="entry name" value="ZIP"/>
</dbReference>
<feature type="transmembrane region" description="Helical" evidence="5">
    <location>
        <begin position="200"/>
        <end position="221"/>
    </location>
</feature>
<evidence type="ECO:0000256" key="4">
    <source>
        <dbReference type="ARBA" id="ARBA00023136"/>
    </source>
</evidence>
<keyword evidence="7" id="KW-1185">Reference proteome</keyword>
<reference evidence="6 7" key="1">
    <citation type="submission" date="2024-02" db="EMBL/GenBank/DDBJ databases">
        <title>New thermophilic sulfur-oxidizing bacteria from a hot springs of the Uzon caldera (Kamchatka, Russia).</title>
        <authorList>
            <person name="Dukat A.M."/>
            <person name="Elcheninov A.G."/>
            <person name="Frolov E.N."/>
        </authorList>
    </citation>
    <scope>NUCLEOTIDE SEQUENCE [LARGE SCALE GENOMIC DNA]</scope>
    <source>
        <strain evidence="6 7">AK1</strain>
    </source>
</reference>
<evidence type="ECO:0000313" key="7">
    <source>
        <dbReference type="Proteomes" id="UP001482231"/>
    </source>
</evidence>
<dbReference type="EMBL" id="JBAJEX010000001">
    <property type="protein sequence ID" value="MEO1766204.1"/>
    <property type="molecule type" value="Genomic_DNA"/>
</dbReference>
<keyword evidence="3 5" id="KW-1133">Transmembrane helix</keyword>
<dbReference type="Pfam" id="PF02535">
    <property type="entry name" value="Zip"/>
    <property type="match status" value="1"/>
</dbReference>
<protein>
    <submittedName>
        <fullName evidence="6">ZIP family metal transporter</fullName>
    </submittedName>
</protein>
<dbReference type="PANTHER" id="PTHR16950:SF16">
    <property type="entry name" value="ZINC TRANSPORTER ZIP13"/>
    <property type="match status" value="1"/>
</dbReference>
<accession>A0ABV0ECD3</accession>
<proteinExistence type="predicted"/>
<feature type="transmembrane region" description="Helical" evidence="5">
    <location>
        <begin position="33"/>
        <end position="54"/>
    </location>
</feature>
<evidence type="ECO:0000256" key="5">
    <source>
        <dbReference type="SAM" id="Phobius"/>
    </source>
</evidence>
<dbReference type="PANTHER" id="PTHR16950">
    <property type="entry name" value="ZINC TRANSPORTER SLC39A7 HISTIDINE-RICH MEMBRANE PROTEIN KE4"/>
    <property type="match status" value="1"/>
</dbReference>
<evidence type="ECO:0000256" key="3">
    <source>
        <dbReference type="ARBA" id="ARBA00022989"/>
    </source>
</evidence>
<dbReference type="RefSeq" id="WP_347307025.1">
    <property type="nucleotide sequence ID" value="NZ_JBAJEX010000001.1"/>
</dbReference>
<keyword evidence="2 5" id="KW-0812">Transmembrane</keyword>
<organism evidence="6 7">
    <name type="scientific">Thiobacter aerophilum</name>
    <dbReference type="NCBI Taxonomy" id="3121275"/>
    <lineage>
        <taxon>Bacteria</taxon>
        <taxon>Pseudomonadati</taxon>
        <taxon>Pseudomonadota</taxon>
        <taxon>Betaproteobacteria</taxon>
        <taxon>Burkholderiales</taxon>
        <taxon>Thiobacteraceae</taxon>
        <taxon>Thiobacter</taxon>
    </lineage>
</organism>
<evidence type="ECO:0000313" key="6">
    <source>
        <dbReference type="EMBL" id="MEO1766204.1"/>
    </source>
</evidence>
<dbReference type="Proteomes" id="UP001482231">
    <property type="component" value="Unassembled WGS sequence"/>
</dbReference>
<evidence type="ECO:0000256" key="1">
    <source>
        <dbReference type="ARBA" id="ARBA00004141"/>
    </source>
</evidence>
<feature type="transmembrane region" description="Helical" evidence="5">
    <location>
        <begin position="7"/>
        <end position="27"/>
    </location>
</feature>
<keyword evidence="4 5" id="KW-0472">Membrane</keyword>
<name>A0ABV0ECD3_9BURK</name>
<comment type="subcellular location">
    <subcellularLocation>
        <location evidence="1">Membrane</location>
        <topology evidence="1">Multi-pass membrane protein</topology>
    </subcellularLocation>
</comment>
<comment type="caution">
    <text evidence="6">The sequence shown here is derived from an EMBL/GenBank/DDBJ whole genome shotgun (WGS) entry which is preliminary data.</text>
</comment>
<evidence type="ECO:0000256" key="2">
    <source>
        <dbReference type="ARBA" id="ARBA00022692"/>
    </source>
</evidence>
<feature type="transmembrane region" description="Helical" evidence="5">
    <location>
        <begin position="127"/>
        <end position="149"/>
    </location>
</feature>
<feature type="transmembrane region" description="Helical" evidence="5">
    <location>
        <begin position="170"/>
        <end position="194"/>
    </location>
</feature>
<feature type="transmembrane region" description="Helical" evidence="5">
    <location>
        <begin position="233"/>
        <end position="254"/>
    </location>
</feature>
<gene>
    <name evidence="6" type="ORF">V6E02_03110</name>
</gene>
<sequence>MSSLSYIILASLAGGVLSLLVAAMVAFSASAALVPVLVSYAIGALLGAAFLEILPHALKEGASVSIVSATLLAGILLFFLLEKLVLWRHCHTTACEAHAPQQPGHDHGRSGLMITIGDTFHNFVDGVIIAAAFLTSVPLGMITALAIIAHEIPQEVGDFLILLHSGYSKAQAFALNLLSSLATLVGGVLAWYALEAVHGWVPFALALAASSMIYVAVADLIPGLHRRAELGATLQQVLLIALGVASIVATEHLVGHLA</sequence>
<feature type="transmembrane region" description="Helical" evidence="5">
    <location>
        <begin position="61"/>
        <end position="81"/>
    </location>
</feature>